<keyword evidence="2" id="KW-1185">Reference proteome</keyword>
<gene>
    <name evidence="1" type="ORF">G3580_13015</name>
</gene>
<name>A0A6C1B5Z8_9RHOO</name>
<dbReference type="Gene3D" id="3.40.50.150">
    <property type="entry name" value="Vaccinia Virus protein VP39"/>
    <property type="match status" value="1"/>
</dbReference>
<organism evidence="1 2">
    <name type="scientific">Nitrogeniibacter mangrovi</name>
    <dbReference type="NCBI Taxonomy" id="2016596"/>
    <lineage>
        <taxon>Bacteria</taxon>
        <taxon>Pseudomonadati</taxon>
        <taxon>Pseudomonadota</taxon>
        <taxon>Betaproteobacteria</taxon>
        <taxon>Rhodocyclales</taxon>
        <taxon>Zoogloeaceae</taxon>
        <taxon>Nitrogeniibacter</taxon>
    </lineage>
</organism>
<accession>A0A6C1B5Z8</accession>
<keyword evidence="1" id="KW-0489">Methyltransferase</keyword>
<dbReference type="PANTHER" id="PTHR43861">
    <property type="entry name" value="TRANS-ACONITATE 2-METHYLTRANSFERASE-RELATED"/>
    <property type="match status" value="1"/>
</dbReference>
<dbReference type="GO" id="GO:0008168">
    <property type="term" value="F:methyltransferase activity"/>
    <property type="evidence" value="ECO:0007669"/>
    <property type="project" value="UniProtKB-KW"/>
</dbReference>
<dbReference type="CDD" id="cd02440">
    <property type="entry name" value="AdoMet_MTases"/>
    <property type="match status" value="1"/>
</dbReference>
<dbReference type="AlphaFoldDB" id="A0A6C1B5Z8"/>
<reference evidence="1 2" key="1">
    <citation type="submission" date="2020-02" db="EMBL/GenBank/DDBJ databases">
        <title>Nitrogenibacter mangrovi gen. nov., sp. nov. isolated from mangrove sediment, a denitrifying betaproteobacterium.</title>
        <authorList>
            <person name="Liao H."/>
            <person name="Tian Y."/>
        </authorList>
    </citation>
    <scope>NUCLEOTIDE SEQUENCE [LARGE SCALE GENOMIC DNA]</scope>
    <source>
        <strain evidence="1 2">M9-3-2</strain>
    </source>
</reference>
<proteinExistence type="predicted"/>
<evidence type="ECO:0000313" key="2">
    <source>
        <dbReference type="Proteomes" id="UP000501991"/>
    </source>
</evidence>
<keyword evidence="1" id="KW-0808">Transferase</keyword>
<dbReference type="EMBL" id="CP048836">
    <property type="protein sequence ID" value="QID18469.1"/>
    <property type="molecule type" value="Genomic_DNA"/>
</dbReference>
<dbReference type="Proteomes" id="UP000501991">
    <property type="component" value="Chromosome"/>
</dbReference>
<dbReference type="InterPro" id="IPR029063">
    <property type="entry name" value="SAM-dependent_MTases_sf"/>
</dbReference>
<dbReference type="SUPFAM" id="SSF53335">
    <property type="entry name" value="S-adenosyl-L-methionine-dependent methyltransferases"/>
    <property type="match status" value="1"/>
</dbReference>
<dbReference type="Pfam" id="PF13489">
    <property type="entry name" value="Methyltransf_23"/>
    <property type="match status" value="1"/>
</dbReference>
<protein>
    <submittedName>
        <fullName evidence="1">Class I SAM-dependent methyltransferase</fullName>
    </submittedName>
</protein>
<dbReference type="KEGG" id="azq:G3580_13015"/>
<dbReference type="GO" id="GO:0032259">
    <property type="term" value="P:methylation"/>
    <property type="evidence" value="ECO:0007669"/>
    <property type="project" value="UniProtKB-KW"/>
</dbReference>
<sequence>MHLHRPIARPLHWRTRTHPRPLLGRTTVFRPSWFWDRMAVRYARMPIADPAAYETKLEKTRAYLRPDSRVLEFGCGTGSTALVLAPRVAQVHAIDTSAAMLAIAREKVQAAGIDNLSFEHTTLTDLDSPAGRWDVILGMNVLHLLPNRRDTLARAHALLKPGGVFISSTLCAADAPLGLRLLAPLVRALPLLPRISSLRLEGLTAELVAAGFEIEAQWRPARHKAAFVVARKPGRLDA</sequence>
<evidence type="ECO:0000313" key="1">
    <source>
        <dbReference type="EMBL" id="QID18469.1"/>
    </source>
</evidence>